<evidence type="ECO:0000256" key="1">
    <source>
        <dbReference type="SAM" id="MobiDB-lite"/>
    </source>
</evidence>
<comment type="caution">
    <text evidence="2">The sequence shown here is derived from an EMBL/GenBank/DDBJ whole genome shotgun (WGS) entry which is preliminary data.</text>
</comment>
<dbReference type="AlphaFoldDB" id="A0A317DJC4"/>
<dbReference type="EMBL" id="QGKS01000218">
    <property type="protein sequence ID" value="PWR14748.1"/>
    <property type="molecule type" value="Genomic_DNA"/>
</dbReference>
<protein>
    <submittedName>
        <fullName evidence="2">ISAzo13 family transposase</fullName>
    </submittedName>
</protein>
<sequence length="557" mass="61850">MVETGQMLAAKFEAIFPHLDERQRRLLMGAEARVLGHGGIRAVARAAGVREATVSLGVDELDTGAQPLGRVRRPGGGRKRAVEVDPVLRPALLALVEPDERGDPMSPLRWTTKSTRKLAAELTGQGHRVSADTVADLLREEGFSLQANAKTVEGKQHPDRDAQFRYINEQVKDHQAAMEPVISVDTKKKELVGQFSNAGRQWRPQGEPVATLTHDFPGDSRGKAVPYGIYDLAANTGWVNVGTDHDTAAFAVESIRRWWNAVGHIDYPQARRLLITADAGGSNGYRTRAWKAELAALAVQTGLEITVCHFPPGTSKWNKVEHRLFSHITMNWRGRPLTSHEVIVQSIAATTTRTGLRVHAELDTSTYDTGIRISDRQHEALPVTRHDWHPDWNYTLRPETYEQVNTAADPFDQPSPDLAWLRHPTLTGLPAPEWSALITTLMTLHDQQREASLDKRRGHRPRLTAPGTGRRPVLTLADRLLAASLHHRLALPQVTIAALFRVRPETINRHLREIRQLLQQAGHTIQPSPHQLATLNDLYALATAQGITTPQGTKMAR</sequence>
<reference evidence="2 3" key="1">
    <citation type="submission" date="2018-05" db="EMBL/GenBank/DDBJ databases">
        <title>Micromonosporas from Atacama Desert.</title>
        <authorList>
            <person name="Carro L."/>
            <person name="Golinska P."/>
            <person name="Klenk H.-P."/>
            <person name="Goodfellow M."/>
        </authorList>
    </citation>
    <scope>NUCLEOTIDE SEQUENCE [LARGE SCALE GENOMIC DNA]</scope>
    <source>
        <strain evidence="2 3">4G51</strain>
    </source>
</reference>
<accession>A0A317DJC4</accession>
<feature type="region of interest" description="Disordered" evidence="1">
    <location>
        <begin position="450"/>
        <end position="470"/>
    </location>
</feature>
<dbReference type="Proteomes" id="UP000246050">
    <property type="component" value="Unassembled WGS sequence"/>
</dbReference>
<gene>
    <name evidence="2" type="ORF">DKT69_14830</name>
</gene>
<evidence type="ECO:0000313" key="3">
    <source>
        <dbReference type="Proteomes" id="UP000246050"/>
    </source>
</evidence>
<dbReference type="OrthoDB" id="8782691at2"/>
<organism evidence="2 3">
    <name type="scientific">Micromonospora sicca</name>
    <dbReference type="NCBI Taxonomy" id="2202420"/>
    <lineage>
        <taxon>Bacteria</taxon>
        <taxon>Bacillati</taxon>
        <taxon>Actinomycetota</taxon>
        <taxon>Actinomycetes</taxon>
        <taxon>Micromonosporales</taxon>
        <taxon>Micromonosporaceae</taxon>
        <taxon>Micromonospora</taxon>
    </lineage>
</organism>
<dbReference type="InterPro" id="IPR011518">
    <property type="entry name" value="Transposase_36"/>
</dbReference>
<dbReference type="NCBIfam" id="NF033519">
    <property type="entry name" value="transpos_ISAzo13"/>
    <property type="match status" value="1"/>
</dbReference>
<dbReference type="Pfam" id="PF07592">
    <property type="entry name" value="DDE_Tnp_ISAZ013"/>
    <property type="match status" value="1"/>
</dbReference>
<evidence type="ECO:0000313" key="2">
    <source>
        <dbReference type="EMBL" id="PWR14748.1"/>
    </source>
</evidence>
<name>A0A317DJC4_9ACTN</name>
<proteinExistence type="predicted"/>